<proteinExistence type="predicted"/>
<dbReference type="Proteomes" id="UP000284916">
    <property type="component" value="Unassembled WGS sequence"/>
</dbReference>
<dbReference type="EMBL" id="QSTW01000001">
    <property type="protein sequence ID" value="RGM93522.1"/>
    <property type="molecule type" value="Genomic_DNA"/>
</dbReference>
<accession>A0A3E4ZEJ8</accession>
<dbReference type="EMBL" id="QRJS01000042">
    <property type="protein sequence ID" value="RHH40551.1"/>
    <property type="molecule type" value="Genomic_DNA"/>
</dbReference>
<organism evidence="1 5">
    <name type="scientific">Phocaeicola plebeius</name>
    <dbReference type="NCBI Taxonomy" id="310297"/>
    <lineage>
        <taxon>Bacteria</taxon>
        <taxon>Pseudomonadati</taxon>
        <taxon>Bacteroidota</taxon>
        <taxon>Bacteroidia</taxon>
        <taxon>Bacteroidales</taxon>
        <taxon>Bacteroidaceae</taxon>
        <taxon>Phocaeicola</taxon>
    </lineage>
</organism>
<dbReference type="EMBL" id="QSJG01000002">
    <property type="protein sequence ID" value="RHD58619.1"/>
    <property type="molecule type" value="Genomic_DNA"/>
</dbReference>
<gene>
    <name evidence="4" type="ORF">DW035_08715</name>
    <name evidence="3" type="ORF">DW204_12930</name>
    <name evidence="2" type="ORF">DW789_02170</name>
    <name evidence="1" type="ORF">DXB87_00470</name>
</gene>
<protein>
    <submittedName>
        <fullName evidence="1">Uncharacterized protein</fullName>
    </submittedName>
</protein>
<evidence type="ECO:0000313" key="7">
    <source>
        <dbReference type="Proteomes" id="UP000284916"/>
    </source>
</evidence>
<reference evidence="5 6" key="1">
    <citation type="submission" date="2018-08" db="EMBL/GenBank/DDBJ databases">
        <title>A genome reference for cultivated species of the human gut microbiota.</title>
        <authorList>
            <person name="Zou Y."/>
            <person name="Xue W."/>
            <person name="Luo G."/>
        </authorList>
    </citation>
    <scope>NUCLEOTIDE SEQUENCE [LARGE SCALE GENOMIC DNA]</scope>
    <source>
        <strain evidence="4 7">AF39-11</strain>
        <strain evidence="3 8">AM17-44</strain>
        <strain evidence="2 6">AM31-10</strain>
        <strain evidence="1 5">OM06-2</strain>
    </source>
</reference>
<sequence>MKMSEQSRASIVSALKTALCRYASEGDETVVTDIHLQPNSESGELIIFDDDDQELSRTIINEWVEYESDDFYTVVEPILRAEVEALKESGKLEKLCLMKPYSFVLVDEDKETVAELLLVDEDETLLLNDELLKGLDEELDAFLKDLLER</sequence>
<dbReference type="EMBL" id="QROI01000011">
    <property type="protein sequence ID" value="RHL15391.1"/>
    <property type="molecule type" value="Genomic_DNA"/>
</dbReference>
<dbReference type="Proteomes" id="UP000284998">
    <property type="component" value="Unassembled WGS sequence"/>
</dbReference>
<dbReference type="AlphaFoldDB" id="A0A3E4ZEJ8"/>
<evidence type="ECO:0000313" key="3">
    <source>
        <dbReference type="EMBL" id="RHH40551.1"/>
    </source>
</evidence>
<evidence type="ECO:0000313" key="5">
    <source>
        <dbReference type="Proteomes" id="UP000260814"/>
    </source>
</evidence>
<dbReference type="Proteomes" id="UP000284361">
    <property type="component" value="Unassembled WGS sequence"/>
</dbReference>
<dbReference type="Proteomes" id="UP000260814">
    <property type="component" value="Unassembled WGS sequence"/>
</dbReference>
<evidence type="ECO:0000313" key="8">
    <source>
        <dbReference type="Proteomes" id="UP000284998"/>
    </source>
</evidence>
<dbReference type="RefSeq" id="WP_117700534.1">
    <property type="nucleotide sequence ID" value="NZ_CAJLCU010000022.1"/>
</dbReference>
<evidence type="ECO:0000313" key="2">
    <source>
        <dbReference type="EMBL" id="RHD58619.1"/>
    </source>
</evidence>
<evidence type="ECO:0000313" key="1">
    <source>
        <dbReference type="EMBL" id="RGM93522.1"/>
    </source>
</evidence>
<name>A0A3E4ZEJ8_9BACT</name>
<comment type="caution">
    <text evidence="1">The sequence shown here is derived from an EMBL/GenBank/DDBJ whole genome shotgun (WGS) entry which is preliminary data.</text>
</comment>
<evidence type="ECO:0000313" key="4">
    <source>
        <dbReference type="EMBL" id="RHL15391.1"/>
    </source>
</evidence>
<evidence type="ECO:0000313" key="6">
    <source>
        <dbReference type="Proteomes" id="UP000284361"/>
    </source>
</evidence>